<dbReference type="InterPro" id="IPR007472">
    <property type="entry name" value="N-end_Aminoacyl_Trfase_C"/>
</dbReference>
<evidence type="ECO:0000256" key="1">
    <source>
        <dbReference type="ARBA" id="ARBA00022490"/>
    </source>
</evidence>
<dbReference type="EMBL" id="JAFKCV010000002">
    <property type="protein sequence ID" value="MBN7824566.1"/>
    <property type="molecule type" value="Genomic_DNA"/>
</dbReference>
<dbReference type="GO" id="GO:0071596">
    <property type="term" value="P:ubiquitin-dependent protein catabolic process via the N-end rule pathway"/>
    <property type="evidence" value="ECO:0007669"/>
    <property type="project" value="InterPro"/>
</dbReference>
<accession>A0A939IQL1</accession>
<evidence type="ECO:0000256" key="4">
    <source>
        <dbReference type="HAMAP-Rule" id="MF_00689"/>
    </source>
</evidence>
<dbReference type="InterPro" id="IPR007471">
    <property type="entry name" value="N-end_Aminoacyl_Trfase_N"/>
</dbReference>
<feature type="domain" description="N-end rule aminoacyl transferase C-terminal" evidence="6">
    <location>
        <begin position="100"/>
        <end position="218"/>
    </location>
</feature>
<feature type="domain" description="N-end aminoacyl transferase N-terminal" evidence="5">
    <location>
        <begin position="10"/>
        <end position="79"/>
    </location>
</feature>
<dbReference type="GO" id="GO:0004057">
    <property type="term" value="F:arginyl-tRNA--protein transferase activity"/>
    <property type="evidence" value="ECO:0007669"/>
    <property type="project" value="InterPro"/>
</dbReference>
<dbReference type="NCBIfam" id="NF002342">
    <property type="entry name" value="PRK01305.1-3"/>
    <property type="match status" value="1"/>
</dbReference>
<dbReference type="EC" id="2.3.2.29" evidence="4"/>
<protein>
    <recommendedName>
        <fullName evidence="4">Aspartate/glutamate leucyltransferase</fullName>
        <ecNumber evidence="4">2.3.2.29</ecNumber>
    </recommendedName>
</protein>
<evidence type="ECO:0000313" key="8">
    <source>
        <dbReference type="Proteomes" id="UP000664654"/>
    </source>
</evidence>
<dbReference type="PANTHER" id="PTHR21367">
    <property type="entry name" value="ARGININE-TRNA-PROTEIN TRANSFERASE 1"/>
    <property type="match status" value="1"/>
</dbReference>
<evidence type="ECO:0000256" key="3">
    <source>
        <dbReference type="ARBA" id="ARBA00023315"/>
    </source>
</evidence>
<comment type="function">
    <text evidence="4">Functions in the N-end rule pathway of protein degradation where it conjugates Leu from its aminoacyl-tRNA to the N-termini of proteins containing an N-terminal aspartate or glutamate.</text>
</comment>
<dbReference type="NCBIfam" id="NF002341">
    <property type="entry name" value="PRK01305.1-1"/>
    <property type="match status" value="1"/>
</dbReference>
<dbReference type="HAMAP" id="MF_00689">
    <property type="entry name" value="Bpt"/>
    <property type="match status" value="1"/>
</dbReference>
<name>A0A939IQL1_9ALTE</name>
<dbReference type="Pfam" id="PF04376">
    <property type="entry name" value="ATE_N"/>
    <property type="match status" value="1"/>
</dbReference>
<dbReference type="AlphaFoldDB" id="A0A939IQL1"/>
<comment type="catalytic activity">
    <reaction evidence="4">
        <text>N-terminal L-glutamyl-[protein] + L-leucyl-tRNA(Leu) = N-terminal L-leucyl-L-glutamyl-[protein] + tRNA(Leu) + H(+)</text>
        <dbReference type="Rhea" id="RHEA:50412"/>
        <dbReference type="Rhea" id="RHEA-COMP:9613"/>
        <dbReference type="Rhea" id="RHEA-COMP:9622"/>
        <dbReference type="Rhea" id="RHEA-COMP:12664"/>
        <dbReference type="Rhea" id="RHEA-COMP:12668"/>
        <dbReference type="ChEBI" id="CHEBI:15378"/>
        <dbReference type="ChEBI" id="CHEBI:64721"/>
        <dbReference type="ChEBI" id="CHEBI:78442"/>
        <dbReference type="ChEBI" id="CHEBI:78494"/>
        <dbReference type="ChEBI" id="CHEBI:133041"/>
        <dbReference type="EC" id="2.3.2.29"/>
    </reaction>
</comment>
<dbReference type="NCBIfam" id="NF002346">
    <property type="entry name" value="PRK01305.2-3"/>
    <property type="match status" value="1"/>
</dbReference>
<dbReference type="GO" id="GO:0005737">
    <property type="term" value="C:cytoplasm"/>
    <property type="evidence" value="ECO:0007669"/>
    <property type="project" value="UniProtKB-SubCell"/>
</dbReference>
<dbReference type="InterPro" id="IPR017138">
    <property type="entry name" value="Asp_Glu_LeuTrfase"/>
</dbReference>
<comment type="catalytic activity">
    <reaction evidence="4">
        <text>N-terminal L-aspartyl-[protein] + L-leucyl-tRNA(Leu) = N-terminal L-leucyl-L-aspartyl-[protein] + tRNA(Leu) + H(+)</text>
        <dbReference type="Rhea" id="RHEA:50420"/>
        <dbReference type="Rhea" id="RHEA-COMP:9613"/>
        <dbReference type="Rhea" id="RHEA-COMP:9622"/>
        <dbReference type="Rhea" id="RHEA-COMP:12669"/>
        <dbReference type="Rhea" id="RHEA-COMP:12674"/>
        <dbReference type="ChEBI" id="CHEBI:15378"/>
        <dbReference type="ChEBI" id="CHEBI:64720"/>
        <dbReference type="ChEBI" id="CHEBI:78442"/>
        <dbReference type="ChEBI" id="CHEBI:78494"/>
        <dbReference type="ChEBI" id="CHEBI:133042"/>
        <dbReference type="EC" id="2.3.2.29"/>
    </reaction>
</comment>
<keyword evidence="2 4" id="KW-0808">Transferase</keyword>
<comment type="subcellular location">
    <subcellularLocation>
        <location evidence="4">Cytoplasm</location>
    </subcellularLocation>
</comment>
<evidence type="ECO:0000256" key="2">
    <source>
        <dbReference type="ARBA" id="ARBA00022679"/>
    </source>
</evidence>
<keyword evidence="3 4" id="KW-0012">Acyltransferase</keyword>
<organism evidence="7 8">
    <name type="scientific">Bowmanella dokdonensis</name>
    <dbReference type="NCBI Taxonomy" id="751969"/>
    <lineage>
        <taxon>Bacteria</taxon>
        <taxon>Pseudomonadati</taxon>
        <taxon>Pseudomonadota</taxon>
        <taxon>Gammaproteobacteria</taxon>
        <taxon>Alteromonadales</taxon>
        <taxon>Alteromonadaceae</taxon>
        <taxon>Bowmanella</taxon>
    </lineage>
</organism>
<evidence type="ECO:0000259" key="6">
    <source>
        <dbReference type="Pfam" id="PF04377"/>
    </source>
</evidence>
<reference evidence="7" key="1">
    <citation type="submission" date="2021-03" db="EMBL/GenBank/DDBJ databases">
        <title>novel species isolated from a fishpond in China.</title>
        <authorList>
            <person name="Lu H."/>
            <person name="Cai Z."/>
        </authorList>
    </citation>
    <scope>NUCLEOTIDE SEQUENCE</scope>
    <source>
        <strain evidence="7">JCM 30855</strain>
    </source>
</reference>
<dbReference type="NCBIfam" id="NF002345">
    <property type="entry name" value="PRK01305.2-2"/>
    <property type="match status" value="1"/>
</dbReference>
<comment type="similarity">
    <text evidence="4">Belongs to the R-transferase family. Bpt subfamily.</text>
</comment>
<dbReference type="Proteomes" id="UP000664654">
    <property type="component" value="Unassembled WGS sequence"/>
</dbReference>
<proteinExistence type="inferred from homology"/>
<gene>
    <name evidence="4" type="primary">bpt</name>
    <name evidence="7" type="ORF">J0A66_04925</name>
</gene>
<dbReference type="PIRSF" id="PIRSF037208">
    <property type="entry name" value="ATE_pro_prd"/>
    <property type="match status" value="1"/>
</dbReference>
<evidence type="ECO:0000313" key="7">
    <source>
        <dbReference type="EMBL" id="MBN7824566.1"/>
    </source>
</evidence>
<keyword evidence="8" id="KW-1185">Reference proteome</keyword>
<dbReference type="InterPro" id="IPR030700">
    <property type="entry name" value="N-end_Aminoacyl_Trfase"/>
</dbReference>
<evidence type="ECO:0000259" key="5">
    <source>
        <dbReference type="Pfam" id="PF04376"/>
    </source>
</evidence>
<dbReference type="RefSeq" id="WP_206572671.1">
    <property type="nucleotide sequence ID" value="NZ_JAFKCV010000002.1"/>
</dbReference>
<dbReference type="GO" id="GO:0008914">
    <property type="term" value="F:leucyl-tRNA--protein transferase activity"/>
    <property type="evidence" value="ECO:0007669"/>
    <property type="project" value="UniProtKB-UniRule"/>
</dbReference>
<keyword evidence="1 4" id="KW-0963">Cytoplasm</keyword>
<comment type="caution">
    <text evidence="7">The sequence shown here is derived from an EMBL/GenBank/DDBJ whole genome shotgun (WGS) entry which is preliminary data.</text>
</comment>
<dbReference type="Pfam" id="PF04377">
    <property type="entry name" value="ATE_C"/>
    <property type="match status" value="1"/>
</dbReference>
<dbReference type="PANTHER" id="PTHR21367:SF1">
    <property type="entry name" value="ARGINYL-TRNA--PROTEIN TRANSFERASE 1"/>
    <property type="match status" value="1"/>
</dbReference>
<dbReference type="SUPFAM" id="SSF55729">
    <property type="entry name" value="Acyl-CoA N-acyltransferases (Nat)"/>
    <property type="match status" value="1"/>
</dbReference>
<dbReference type="InterPro" id="IPR016181">
    <property type="entry name" value="Acyl_CoA_acyltransferase"/>
</dbReference>
<sequence>MKFALTQAFPCSYLPDRNEQLIVLAGSAAIDTRDYELLLKTGFRRSGEHVYRPHCPACQACQSLRIPVRQFKPSKSQKRILSKNRDIEHRISYQEQDAYYPLYEDYIASRHSEGSMYPPSTEQYRQFIRAPWGKVMFVELWQSSKLLGVAVTDETPQALSALYTFFAPEYGKRSLGKLAILKQIDIARLMHKPYLYLGYQIDACGKMNYKAEFQPNERFVAEQWQKAL</sequence>